<sequence length="147" mass="16320">MDARVWEEATSQNQPSEQARHITISNSITMVLPSETEYYCMVDASWKSSNENIGIGCSLFSKEGTPRLQGSSALEPTNSFLVAEAMAMLLAVQHMHVLSYNKVVFLGDNMEIMKALNTNKERGQTKHEGATEVNATIQDIKSYEKTS</sequence>
<dbReference type="PANTHER" id="PTHR34146:SF3">
    <property type="entry name" value="POLYNUCLEOTIDYL TRANSFERASE, RIBONUCLEASE H-LIKE SUPERFAMILY PROTEIN"/>
    <property type="match status" value="1"/>
</dbReference>
<evidence type="ECO:0000313" key="3">
    <source>
        <dbReference type="Proteomes" id="UP000886595"/>
    </source>
</evidence>
<dbReference type="GO" id="GO:0003676">
    <property type="term" value="F:nucleic acid binding"/>
    <property type="evidence" value="ECO:0007669"/>
    <property type="project" value="InterPro"/>
</dbReference>
<comment type="caution">
    <text evidence="2">The sequence shown here is derived from an EMBL/GenBank/DDBJ whole genome shotgun (WGS) entry which is preliminary data.</text>
</comment>
<keyword evidence="3" id="KW-1185">Reference proteome</keyword>
<dbReference type="SUPFAM" id="SSF53098">
    <property type="entry name" value="Ribonuclease H-like"/>
    <property type="match status" value="1"/>
</dbReference>
<evidence type="ECO:0000259" key="1">
    <source>
        <dbReference type="Pfam" id="PF13456"/>
    </source>
</evidence>
<feature type="domain" description="RNase H type-1" evidence="1">
    <location>
        <begin position="42"/>
        <end position="125"/>
    </location>
</feature>
<dbReference type="GO" id="GO:0004523">
    <property type="term" value="F:RNA-DNA hybrid ribonuclease activity"/>
    <property type="evidence" value="ECO:0007669"/>
    <property type="project" value="InterPro"/>
</dbReference>
<proteinExistence type="predicted"/>
<evidence type="ECO:0000313" key="2">
    <source>
        <dbReference type="EMBL" id="KAG2303722.1"/>
    </source>
</evidence>
<protein>
    <recommendedName>
        <fullName evidence="1">RNase H type-1 domain-containing protein</fullName>
    </recommendedName>
</protein>
<reference evidence="2 3" key="1">
    <citation type="submission" date="2020-02" db="EMBL/GenBank/DDBJ databases">
        <authorList>
            <person name="Ma Q."/>
            <person name="Huang Y."/>
            <person name="Song X."/>
            <person name="Pei D."/>
        </authorList>
    </citation>
    <scope>NUCLEOTIDE SEQUENCE [LARGE SCALE GENOMIC DNA]</scope>
    <source>
        <strain evidence="2">Sxm20200214</strain>
        <tissue evidence="2">Leaf</tissue>
    </source>
</reference>
<organism evidence="2 3">
    <name type="scientific">Brassica carinata</name>
    <name type="common">Ethiopian mustard</name>
    <name type="synonym">Abyssinian cabbage</name>
    <dbReference type="NCBI Taxonomy" id="52824"/>
    <lineage>
        <taxon>Eukaryota</taxon>
        <taxon>Viridiplantae</taxon>
        <taxon>Streptophyta</taxon>
        <taxon>Embryophyta</taxon>
        <taxon>Tracheophyta</taxon>
        <taxon>Spermatophyta</taxon>
        <taxon>Magnoliopsida</taxon>
        <taxon>eudicotyledons</taxon>
        <taxon>Gunneridae</taxon>
        <taxon>Pentapetalae</taxon>
        <taxon>rosids</taxon>
        <taxon>malvids</taxon>
        <taxon>Brassicales</taxon>
        <taxon>Brassicaceae</taxon>
        <taxon>Brassiceae</taxon>
        <taxon>Brassica</taxon>
    </lineage>
</organism>
<dbReference type="Pfam" id="PF13456">
    <property type="entry name" value="RVT_3"/>
    <property type="match status" value="1"/>
</dbReference>
<dbReference type="Gene3D" id="3.30.420.10">
    <property type="entry name" value="Ribonuclease H-like superfamily/Ribonuclease H"/>
    <property type="match status" value="1"/>
</dbReference>
<name>A0A8X7V685_BRACI</name>
<gene>
    <name evidence="2" type="ORF">Bca52824_032373</name>
</gene>
<dbReference type="EMBL" id="JAAMPC010000007">
    <property type="protein sequence ID" value="KAG2303722.1"/>
    <property type="molecule type" value="Genomic_DNA"/>
</dbReference>
<accession>A0A8X7V685</accession>
<dbReference type="OrthoDB" id="1110485at2759"/>
<dbReference type="InterPro" id="IPR012337">
    <property type="entry name" value="RNaseH-like_sf"/>
</dbReference>
<dbReference type="InterPro" id="IPR036397">
    <property type="entry name" value="RNaseH_sf"/>
</dbReference>
<dbReference type="InterPro" id="IPR002156">
    <property type="entry name" value="RNaseH_domain"/>
</dbReference>
<dbReference type="Proteomes" id="UP000886595">
    <property type="component" value="Unassembled WGS sequence"/>
</dbReference>
<dbReference type="PANTHER" id="PTHR34146">
    <property type="entry name" value="POLYNUCLEOTIDYL TRANSFERASE, RIBONUCLEASE H-LIKE SUPERFAMILY PROTEIN-RELATED"/>
    <property type="match status" value="1"/>
</dbReference>
<dbReference type="AlphaFoldDB" id="A0A8X7V685"/>